<name>A0A9X9KCP5_9HYPH</name>
<organism evidence="2 3">
    <name type="scientific">Agrobacterium salinitolerans</name>
    <dbReference type="NCBI Taxonomy" id="1183413"/>
    <lineage>
        <taxon>Bacteria</taxon>
        <taxon>Pseudomonadati</taxon>
        <taxon>Pseudomonadota</taxon>
        <taxon>Alphaproteobacteria</taxon>
        <taxon>Hyphomicrobiales</taxon>
        <taxon>Rhizobiaceae</taxon>
        <taxon>Rhizobium/Agrobacterium group</taxon>
        <taxon>Agrobacterium</taxon>
    </lineage>
</organism>
<feature type="chain" id="PRO_5040774180" description="Lipoprotein" evidence="1">
    <location>
        <begin position="22"/>
        <end position="144"/>
    </location>
</feature>
<keyword evidence="1" id="KW-0732">Signal</keyword>
<dbReference type="KEGG" id="asal:CFBP5507_00460"/>
<reference evidence="2" key="1">
    <citation type="submission" date="2022-10" db="EMBL/GenBank/DDBJ databases">
        <title>Complete genome sequence of Agrobacterium salinitolerans CFBP5507.</title>
        <authorList>
            <person name="Tchabashvili S."/>
            <person name="Yen H.-C."/>
            <person name="Haryono M."/>
            <person name="Lin Y.-C."/>
            <person name="Lai E.-M."/>
            <person name="Kuo C.-H."/>
        </authorList>
    </citation>
    <scope>NUCLEOTIDE SEQUENCE</scope>
    <source>
        <strain evidence="2">CFBP5507</strain>
    </source>
</reference>
<evidence type="ECO:0000256" key="1">
    <source>
        <dbReference type="SAM" id="SignalP"/>
    </source>
</evidence>
<evidence type="ECO:0000313" key="3">
    <source>
        <dbReference type="Proteomes" id="UP000298735"/>
    </source>
</evidence>
<feature type="signal peptide" evidence="1">
    <location>
        <begin position="1"/>
        <end position="21"/>
    </location>
</feature>
<proteinExistence type="predicted"/>
<dbReference type="AlphaFoldDB" id="A0A9X9KCP5"/>
<dbReference type="EMBL" id="CP109968">
    <property type="protein sequence ID" value="UYZ08948.1"/>
    <property type="molecule type" value="Genomic_DNA"/>
</dbReference>
<evidence type="ECO:0000313" key="2">
    <source>
        <dbReference type="EMBL" id="UYZ08948.1"/>
    </source>
</evidence>
<gene>
    <name evidence="2" type="ORF">CFBP5507_00460</name>
</gene>
<accession>A0A9X9KCP5</accession>
<protein>
    <recommendedName>
        <fullName evidence="4">Lipoprotein</fullName>
    </recommendedName>
</protein>
<evidence type="ECO:0008006" key="4">
    <source>
        <dbReference type="Google" id="ProtNLM"/>
    </source>
</evidence>
<sequence length="144" mass="15603">MLTIVYLRVLGALFISCALSACTTSREAFNANPKSIDKPTLCRTYLQSQDPVFQQDILKELNRRGVQAFDCPQMVQNQDAAATALVAVALVGTAVAVCANNNCGGGGYPPPRSYHGNCQYNWQYDAAGNRCGNRSAWARPGGYY</sequence>
<dbReference type="Proteomes" id="UP000298735">
    <property type="component" value="Chromosome Circular"/>
</dbReference>